<proteinExistence type="predicted"/>
<organism evidence="2 3">
    <name type="scientific">Halomicrobium zhouii</name>
    <dbReference type="NCBI Taxonomy" id="767519"/>
    <lineage>
        <taxon>Archaea</taxon>
        <taxon>Methanobacteriati</taxon>
        <taxon>Methanobacteriota</taxon>
        <taxon>Stenosarchaea group</taxon>
        <taxon>Halobacteria</taxon>
        <taxon>Halobacteriales</taxon>
        <taxon>Haloarculaceae</taxon>
        <taxon>Halomicrobium</taxon>
    </lineage>
</organism>
<dbReference type="Proteomes" id="UP000199062">
    <property type="component" value="Unassembled WGS sequence"/>
</dbReference>
<name>A0A1I6KJP6_9EURY</name>
<feature type="transmembrane region" description="Helical" evidence="1">
    <location>
        <begin position="20"/>
        <end position="39"/>
    </location>
</feature>
<evidence type="ECO:0000313" key="3">
    <source>
        <dbReference type="Proteomes" id="UP000199062"/>
    </source>
</evidence>
<protein>
    <submittedName>
        <fullName evidence="2">Uncharacterized protein</fullName>
    </submittedName>
</protein>
<evidence type="ECO:0000313" key="2">
    <source>
        <dbReference type="EMBL" id="SFR91465.1"/>
    </source>
</evidence>
<evidence type="ECO:0000256" key="1">
    <source>
        <dbReference type="SAM" id="Phobius"/>
    </source>
</evidence>
<dbReference type="STRING" id="767519.SAMN05216559_0925"/>
<keyword evidence="1" id="KW-0472">Membrane</keyword>
<keyword evidence="3" id="KW-1185">Reference proteome</keyword>
<dbReference type="RefSeq" id="WP_177227156.1">
    <property type="nucleotide sequence ID" value="NZ_FOZK01000001.1"/>
</dbReference>
<dbReference type="EMBL" id="FOZK01000001">
    <property type="protein sequence ID" value="SFR91465.1"/>
    <property type="molecule type" value="Genomic_DNA"/>
</dbReference>
<sequence>MPNGSKLVELVCQQREQIPLAMTVIITMALLLLLSALFVSPGDEAFPILVLDFALIGFSLLFFGGTYWYCIKRGMEE</sequence>
<keyword evidence="1" id="KW-0812">Transmembrane</keyword>
<keyword evidence="1" id="KW-1133">Transmembrane helix</keyword>
<dbReference type="AlphaFoldDB" id="A0A1I6KJP6"/>
<feature type="transmembrane region" description="Helical" evidence="1">
    <location>
        <begin position="45"/>
        <end position="70"/>
    </location>
</feature>
<accession>A0A1I6KJP6</accession>
<gene>
    <name evidence="2" type="ORF">SAMN05216559_0925</name>
</gene>
<reference evidence="2 3" key="1">
    <citation type="submission" date="2016-10" db="EMBL/GenBank/DDBJ databases">
        <authorList>
            <person name="de Groot N.N."/>
        </authorList>
    </citation>
    <scope>NUCLEOTIDE SEQUENCE [LARGE SCALE GENOMIC DNA]</scope>
    <source>
        <strain evidence="2 3">CGMCC 1.10457</strain>
    </source>
</reference>